<reference evidence="5 6" key="1">
    <citation type="submission" date="2019-03" db="EMBL/GenBank/DDBJ databases">
        <title>Genomic Encyclopedia of Type Strains, Phase IV (KMG-IV): sequencing the most valuable type-strain genomes for metagenomic binning, comparative biology and taxonomic classification.</title>
        <authorList>
            <person name="Goeker M."/>
        </authorList>
    </citation>
    <scope>NUCLEOTIDE SEQUENCE [LARGE SCALE GENOMIC DNA]</scope>
    <source>
        <strain evidence="5 6">DSM 45765</strain>
    </source>
</reference>
<keyword evidence="6" id="KW-1185">Reference proteome</keyword>
<dbReference type="Pfam" id="PF00392">
    <property type="entry name" value="GntR"/>
    <property type="match status" value="1"/>
</dbReference>
<dbReference type="Proteomes" id="UP000294911">
    <property type="component" value="Unassembled WGS sequence"/>
</dbReference>
<sequence length="223" mass="24417">MAKPPRAFVRPPTAQEAVLVELRRRILTAELAPGVQVLQEAFAEELGVSRVPVREALKILAGEGLVRYKPQHGYFVTEHSGEELLEVYRIRQLLEAEAVRVGLGGLTLAGLAAMDAEADAVESAARQGDVAALIAANRRFHFTLFEASGRKRLVRLISQLWDAAEPYRASYFADQDNRATVPSEHRELAAAARRGSVPEVVRLLDAHRGRGMRALQGTEGFSG</sequence>
<keyword evidence="1" id="KW-0805">Transcription regulation</keyword>
<dbReference type="InterPro" id="IPR036388">
    <property type="entry name" value="WH-like_DNA-bd_sf"/>
</dbReference>
<dbReference type="RefSeq" id="WP_132876656.1">
    <property type="nucleotide sequence ID" value="NZ_SLXQ01000002.1"/>
</dbReference>
<dbReference type="Gene3D" id="1.10.10.10">
    <property type="entry name" value="Winged helix-like DNA-binding domain superfamily/Winged helix DNA-binding domain"/>
    <property type="match status" value="1"/>
</dbReference>
<accession>A0A4R2R151</accession>
<keyword evidence="3" id="KW-0804">Transcription</keyword>
<gene>
    <name evidence="5" type="ORF">EV191_102531</name>
</gene>
<dbReference type="GO" id="GO:0003677">
    <property type="term" value="F:DNA binding"/>
    <property type="evidence" value="ECO:0007669"/>
    <property type="project" value="UniProtKB-KW"/>
</dbReference>
<evidence type="ECO:0000313" key="6">
    <source>
        <dbReference type="Proteomes" id="UP000294911"/>
    </source>
</evidence>
<name>A0A4R2R151_9PSEU</name>
<keyword evidence="2 5" id="KW-0238">DNA-binding</keyword>
<dbReference type="InterPro" id="IPR036390">
    <property type="entry name" value="WH_DNA-bd_sf"/>
</dbReference>
<protein>
    <submittedName>
        <fullName evidence="5">DNA-binding GntR family transcriptional regulator</fullName>
    </submittedName>
</protein>
<dbReference type="OrthoDB" id="3367236at2"/>
<dbReference type="CDD" id="cd07377">
    <property type="entry name" value="WHTH_GntR"/>
    <property type="match status" value="1"/>
</dbReference>
<evidence type="ECO:0000259" key="4">
    <source>
        <dbReference type="PROSITE" id="PS50949"/>
    </source>
</evidence>
<dbReference type="SUPFAM" id="SSF46785">
    <property type="entry name" value="Winged helix' DNA-binding domain"/>
    <property type="match status" value="1"/>
</dbReference>
<evidence type="ECO:0000313" key="5">
    <source>
        <dbReference type="EMBL" id="TCP55319.1"/>
    </source>
</evidence>
<dbReference type="GO" id="GO:0003700">
    <property type="term" value="F:DNA-binding transcription factor activity"/>
    <property type="evidence" value="ECO:0007669"/>
    <property type="project" value="InterPro"/>
</dbReference>
<evidence type="ECO:0000256" key="2">
    <source>
        <dbReference type="ARBA" id="ARBA00023125"/>
    </source>
</evidence>
<dbReference type="PANTHER" id="PTHR43537:SF41">
    <property type="entry name" value="TRANSCRIPTIONAL REGULATORY PROTEIN"/>
    <property type="match status" value="1"/>
</dbReference>
<dbReference type="Pfam" id="PF07729">
    <property type="entry name" value="FCD"/>
    <property type="match status" value="1"/>
</dbReference>
<dbReference type="AlphaFoldDB" id="A0A4R2R151"/>
<dbReference type="Gene3D" id="1.20.120.530">
    <property type="entry name" value="GntR ligand-binding domain-like"/>
    <property type="match status" value="1"/>
</dbReference>
<evidence type="ECO:0000256" key="1">
    <source>
        <dbReference type="ARBA" id="ARBA00023015"/>
    </source>
</evidence>
<proteinExistence type="predicted"/>
<dbReference type="SMART" id="SM00345">
    <property type="entry name" value="HTH_GNTR"/>
    <property type="match status" value="1"/>
</dbReference>
<dbReference type="InterPro" id="IPR011711">
    <property type="entry name" value="GntR_C"/>
</dbReference>
<feature type="domain" description="HTH gntR-type" evidence="4">
    <location>
        <begin position="12"/>
        <end position="79"/>
    </location>
</feature>
<dbReference type="InterPro" id="IPR008920">
    <property type="entry name" value="TF_FadR/GntR_C"/>
</dbReference>
<dbReference type="SUPFAM" id="SSF48008">
    <property type="entry name" value="GntR ligand-binding domain-like"/>
    <property type="match status" value="1"/>
</dbReference>
<dbReference type="PANTHER" id="PTHR43537">
    <property type="entry name" value="TRANSCRIPTIONAL REGULATOR, GNTR FAMILY"/>
    <property type="match status" value="1"/>
</dbReference>
<dbReference type="SMART" id="SM00895">
    <property type="entry name" value="FCD"/>
    <property type="match status" value="1"/>
</dbReference>
<comment type="caution">
    <text evidence="5">The sequence shown here is derived from an EMBL/GenBank/DDBJ whole genome shotgun (WGS) entry which is preliminary data.</text>
</comment>
<dbReference type="InterPro" id="IPR000524">
    <property type="entry name" value="Tscrpt_reg_HTH_GntR"/>
</dbReference>
<dbReference type="PROSITE" id="PS50949">
    <property type="entry name" value="HTH_GNTR"/>
    <property type="match status" value="1"/>
</dbReference>
<evidence type="ECO:0000256" key="3">
    <source>
        <dbReference type="ARBA" id="ARBA00023163"/>
    </source>
</evidence>
<dbReference type="EMBL" id="SLXQ01000002">
    <property type="protein sequence ID" value="TCP55319.1"/>
    <property type="molecule type" value="Genomic_DNA"/>
</dbReference>
<organism evidence="5 6">
    <name type="scientific">Tamaricihabitans halophyticus</name>
    <dbReference type="NCBI Taxonomy" id="1262583"/>
    <lineage>
        <taxon>Bacteria</taxon>
        <taxon>Bacillati</taxon>
        <taxon>Actinomycetota</taxon>
        <taxon>Actinomycetes</taxon>
        <taxon>Pseudonocardiales</taxon>
        <taxon>Pseudonocardiaceae</taxon>
        <taxon>Tamaricihabitans</taxon>
    </lineage>
</organism>